<reference evidence="1 2" key="1">
    <citation type="submission" date="2019-04" db="EMBL/GenBank/DDBJ databases">
        <title>An improved genome assembly and genetic linkage map for asparagus bean, Vigna unguiculata ssp. sesquipedialis.</title>
        <authorList>
            <person name="Xia Q."/>
            <person name="Zhang R."/>
            <person name="Dong Y."/>
        </authorList>
    </citation>
    <scope>NUCLEOTIDE SEQUENCE [LARGE SCALE GENOMIC DNA]</scope>
    <source>
        <tissue evidence="1">Leaf</tissue>
    </source>
</reference>
<evidence type="ECO:0000313" key="1">
    <source>
        <dbReference type="EMBL" id="QCD81192.1"/>
    </source>
</evidence>
<name>A0A4D6KUU6_VIGUN</name>
<keyword evidence="2" id="KW-1185">Reference proteome</keyword>
<accession>A0A4D6KUU6</accession>
<gene>
    <name evidence="1" type="ORF">DEO72_LG2g1517</name>
</gene>
<sequence length="55" mass="6258">MDKMMTKEDNLTYCFLKAFRITLQTISHHFNKLDLQIFVPSNTSSTSSPLSSTTS</sequence>
<protein>
    <submittedName>
        <fullName evidence="1">Uncharacterized protein</fullName>
    </submittedName>
</protein>
<dbReference type="EMBL" id="CP039346">
    <property type="protein sequence ID" value="QCD81192.1"/>
    <property type="molecule type" value="Genomic_DNA"/>
</dbReference>
<dbReference type="Proteomes" id="UP000501690">
    <property type="component" value="Linkage Group LG2"/>
</dbReference>
<evidence type="ECO:0000313" key="2">
    <source>
        <dbReference type="Proteomes" id="UP000501690"/>
    </source>
</evidence>
<dbReference type="AlphaFoldDB" id="A0A4D6KUU6"/>
<proteinExistence type="predicted"/>
<organism evidence="1 2">
    <name type="scientific">Vigna unguiculata</name>
    <name type="common">Cowpea</name>
    <dbReference type="NCBI Taxonomy" id="3917"/>
    <lineage>
        <taxon>Eukaryota</taxon>
        <taxon>Viridiplantae</taxon>
        <taxon>Streptophyta</taxon>
        <taxon>Embryophyta</taxon>
        <taxon>Tracheophyta</taxon>
        <taxon>Spermatophyta</taxon>
        <taxon>Magnoliopsida</taxon>
        <taxon>eudicotyledons</taxon>
        <taxon>Gunneridae</taxon>
        <taxon>Pentapetalae</taxon>
        <taxon>rosids</taxon>
        <taxon>fabids</taxon>
        <taxon>Fabales</taxon>
        <taxon>Fabaceae</taxon>
        <taxon>Papilionoideae</taxon>
        <taxon>50 kb inversion clade</taxon>
        <taxon>NPAAA clade</taxon>
        <taxon>indigoferoid/millettioid clade</taxon>
        <taxon>Phaseoleae</taxon>
        <taxon>Vigna</taxon>
    </lineage>
</organism>